<evidence type="ECO:0000313" key="3">
    <source>
        <dbReference type="Proteomes" id="UP000594638"/>
    </source>
</evidence>
<feature type="region of interest" description="Disordered" evidence="1">
    <location>
        <begin position="236"/>
        <end position="266"/>
    </location>
</feature>
<dbReference type="EMBL" id="CACTIH010001898">
    <property type="protein sequence ID" value="CAA2968105.1"/>
    <property type="molecule type" value="Genomic_DNA"/>
</dbReference>
<sequence length="266" mass="29511">MMYDKMCQRFATLANMTADDLVRARAILDWIDMQCKQTMVSKSSCGSNVIPSHITQMASMADASQETRSDSMLDLECAKRKGAPRKLRKKCPLESSSKKSKATSSLKKVTRPKVRPSNVDDDACSIQVPQQAQVAMQIPLSYTQLLLGGNRSVDFTQNLHTSNWMHPSSTNPTLNPQVDYPRVGLYNRCMMVFIPNFPEDPTGKDRFFDFDTIGSQRISQKFVFYVVENMDSVAFSGGSSADGENGRVAPDGEDGYSYAAKRGIEG</sequence>
<dbReference type="Gramene" id="OE9A056005T1">
    <property type="protein sequence ID" value="OE9A056005C1"/>
    <property type="gene ID" value="OE9A056005"/>
</dbReference>
<protein>
    <submittedName>
        <fullName evidence="2">Uncharacterized protein</fullName>
    </submittedName>
</protein>
<dbReference type="AlphaFoldDB" id="A0A8S0QKG7"/>
<comment type="caution">
    <text evidence="2">The sequence shown here is derived from an EMBL/GenBank/DDBJ whole genome shotgun (WGS) entry which is preliminary data.</text>
</comment>
<accession>A0A8S0QKG7</accession>
<reference evidence="2 3" key="1">
    <citation type="submission" date="2019-12" db="EMBL/GenBank/DDBJ databases">
        <authorList>
            <person name="Alioto T."/>
            <person name="Alioto T."/>
            <person name="Gomez Garrido J."/>
        </authorList>
    </citation>
    <scope>NUCLEOTIDE SEQUENCE [LARGE SCALE GENOMIC DNA]</scope>
</reference>
<proteinExistence type="predicted"/>
<evidence type="ECO:0000313" key="2">
    <source>
        <dbReference type="EMBL" id="CAA2968105.1"/>
    </source>
</evidence>
<gene>
    <name evidence="2" type="ORF">OLEA9_A056005</name>
</gene>
<keyword evidence="3" id="KW-1185">Reference proteome</keyword>
<evidence type="ECO:0000256" key="1">
    <source>
        <dbReference type="SAM" id="MobiDB-lite"/>
    </source>
</evidence>
<organism evidence="2 3">
    <name type="scientific">Olea europaea subsp. europaea</name>
    <dbReference type="NCBI Taxonomy" id="158383"/>
    <lineage>
        <taxon>Eukaryota</taxon>
        <taxon>Viridiplantae</taxon>
        <taxon>Streptophyta</taxon>
        <taxon>Embryophyta</taxon>
        <taxon>Tracheophyta</taxon>
        <taxon>Spermatophyta</taxon>
        <taxon>Magnoliopsida</taxon>
        <taxon>eudicotyledons</taxon>
        <taxon>Gunneridae</taxon>
        <taxon>Pentapetalae</taxon>
        <taxon>asterids</taxon>
        <taxon>lamiids</taxon>
        <taxon>Lamiales</taxon>
        <taxon>Oleaceae</taxon>
        <taxon>Oleeae</taxon>
        <taxon>Olea</taxon>
    </lineage>
</organism>
<name>A0A8S0QKG7_OLEEU</name>
<dbReference type="Proteomes" id="UP000594638">
    <property type="component" value="Unassembled WGS sequence"/>
</dbReference>
<feature type="region of interest" description="Disordered" evidence="1">
    <location>
        <begin position="83"/>
        <end position="121"/>
    </location>
</feature>